<dbReference type="GO" id="GO:0003677">
    <property type="term" value="F:DNA binding"/>
    <property type="evidence" value="ECO:0007669"/>
    <property type="project" value="UniProtKB-KW"/>
</dbReference>
<dbReference type="Pfam" id="PF02575">
    <property type="entry name" value="YbaB_DNA_bd"/>
    <property type="match status" value="1"/>
</dbReference>
<protein>
    <submittedName>
        <fullName evidence="1">Conserved DNA-binding protein YbaB</fullName>
    </submittedName>
</protein>
<gene>
    <name evidence="1" type="ORF">SAMN03159343_0897</name>
</gene>
<sequence length="134" mass="14870">MTAPDRSELDGFRAYSEQLQVKLGKLVEQGPELARRARAVQATETSPDGLVSVTVGPQGRVVRLDLDPRIYRNQDARALADLITETIEHAVWTAEDRVVEIMSEVADGEQVRAMLNGDDEQVASIVDDQLRGRR</sequence>
<dbReference type="RefSeq" id="WP_092799952.1">
    <property type="nucleotide sequence ID" value="NZ_FMUH01000001.1"/>
</dbReference>
<evidence type="ECO:0000313" key="2">
    <source>
        <dbReference type="Proteomes" id="UP000198981"/>
    </source>
</evidence>
<dbReference type="STRING" id="1960309.SAMN03159343_0897"/>
<dbReference type="Proteomes" id="UP000198981">
    <property type="component" value="Unassembled WGS sequence"/>
</dbReference>
<reference evidence="2" key="1">
    <citation type="submission" date="2016-10" db="EMBL/GenBank/DDBJ databases">
        <authorList>
            <person name="Varghese N."/>
            <person name="Submissions S."/>
        </authorList>
    </citation>
    <scope>NUCLEOTIDE SEQUENCE [LARGE SCALE GENOMIC DNA]</scope>
    <source>
        <strain evidence="2">DSM 45722</strain>
    </source>
</reference>
<dbReference type="OrthoDB" id="3625992at2"/>
<accession>A0A1G4XFY6</accession>
<organism evidence="1 2">
    <name type="scientific">Klenkia marina</name>
    <dbReference type="NCBI Taxonomy" id="1960309"/>
    <lineage>
        <taxon>Bacteria</taxon>
        <taxon>Bacillati</taxon>
        <taxon>Actinomycetota</taxon>
        <taxon>Actinomycetes</taxon>
        <taxon>Geodermatophilales</taxon>
        <taxon>Geodermatophilaceae</taxon>
        <taxon>Klenkia</taxon>
    </lineage>
</organism>
<dbReference type="SUPFAM" id="SSF82607">
    <property type="entry name" value="YbaB-like"/>
    <property type="match status" value="1"/>
</dbReference>
<dbReference type="Gene3D" id="3.30.1310.10">
    <property type="entry name" value="Nucleoid-associated protein YbaB-like domain"/>
    <property type="match status" value="1"/>
</dbReference>
<dbReference type="InterPro" id="IPR004401">
    <property type="entry name" value="YbaB/EbfC"/>
</dbReference>
<dbReference type="EMBL" id="FMUH01000001">
    <property type="protein sequence ID" value="SCX40162.1"/>
    <property type="molecule type" value="Genomic_DNA"/>
</dbReference>
<keyword evidence="2" id="KW-1185">Reference proteome</keyword>
<dbReference type="AlphaFoldDB" id="A0A1G4XFY6"/>
<name>A0A1G4XFY6_9ACTN</name>
<proteinExistence type="predicted"/>
<keyword evidence="1" id="KW-0238">DNA-binding</keyword>
<evidence type="ECO:0000313" key="1">
    <source>
        <dbReference type="EMBL" id="SCX40162.1"/>
    </source>
</evidence>
<dbReference type="InterPro" id="IPR036894">
    <property type="entry name" value="YbaB-like_sf"/>
</dbReference>